<proteinExistence type="predicted"/>
<accession>A0A6L8T7Z9</accession>
<evidence type="ECO:0008006" key="3">
    <source>
        <dbReference type="Google" id="ProtNLM"/>
    </source>
</evidence>
<dbReference type="EMBL" id="WWVQ01000121">
    <property type="protein sequence ID" value="MZL35609.1"/>
    <property type="molecule type" value="Genomic_DNA"/>
</dbReference>
<dbReference type="Pfam" id="PF21983">
    <property type="entry name" value="NikA-like"/>
    <property type="match status" value="1"/>
</dbReference>
<comment type="caution">
    <text evidence="1">The sequence shown here is derived from an EMBL/GenBank/DDBJ whole genome shotgun (WGS) entry which is preliminary data.</text>
</comment>
<organism evidence="1 2">
    <name type="scientific">Blautia wexlerae</name>
    <dbReference type="NCBI Taxonomy" id="418240"/>
    <lineage>
        <taxon>Bacteria</taxon>
        <taxon>Bacillati</taxon>
        <taxon>Bacillota</taxon>
        <taxon>Clostridia</taxon>
        <taxon>Lachnospirales</taxon>
        <taxon>Lachnospiraceae</taxon>
        <taxon>Blautia</taxon>
    </lineage>
</organism>
<evidence type="ECO:0000313" key="1">
    <source>
        <dbReference type="EMBL" id="MZL35609.1"/>
    </source>
</evidence>
<dbReference type="AlphaFoldDB" id="A0A6L8T7Z9"/>
<gene>
    <name evidence="1" type="ORF">GT728_21205</name>
</gene>
<protein>
    <recommendedName>
        <fullName evidence="3">Mobilization protein</fullName>
    </recommendedName>
</protein>
<sequence length="109" mass="12875">MNKTKIIKFRLTEEDYNLIVLKARTERQAVSEYVRQAAVNKRVNLSDVELTEGARYSYKAFDSEKNGSGVVERDFYGRLFIRDKATKEAFYPCKWDELKEIKPRKKKSE</sequence>
<name>A0A6L8T7Z9_9FIRM</name>
<reference evidence="1 2" key="1">
    <citation type="journal article" date="2019" name="Nat. Med.">
        <title>A library of human gut bacterial isolates paired with longitudinal multiomics data enables mechanistic microbiome research.</title>
        <authorList>
            <person name="Poyet M."/>
            <person name="Groussin M."/>
            <person name="Gibbons S.M."/>
            <person name="Avila-Pacheco J."/>
            <person name="Jiang X."/>
            <person name="Kearney S.M."/>
            <person name="Perrotta A.R."/>
            <person name="Berdy B."/>
            <person name="Zhao S."/>
            <person name="Lieberman T.D."/>
            <person name="Swanson P.K."/>
            <person name="Smith M."/>
            <person name="Roesemann S."/>
            <person name="Alexander J.E."/>
            <person name="Rich S.A."/>
            <person name="Livny J."/>
            <person name="Vlamakis H."/>
            <person name="Clish C."/>
            <person name="Bullock K."/>
            <person name="Deik A."/>
            <person name="Scott J."/>
            <person name="Pierce K.A."/>
            <person name="Xavier R.J."/>
            <person name="Alm E.J."/>
        </authorList>
    </citation>
    <scope>NUCLEOTIDE SEQUENCE [LARGE SCALE GENOMIC DNA]</scope>
    <source>
        <strain evidence="1 2">BIOML-A1</strain>
    </source>
</reference>
<dbReference type="InterPro" id="IPR053842">
    <property type="entry name" value="NikA-like"/>
</dbReference>
<dbReference type="RefSeq" id="WP_161234497.1">
    <property type="nucleotide sequence ID" value="NZ_WWVI01000121.1"/>
</dbReference>
<dbReference type="Proteomes" id="UP000477285">
    <property type="component" value="Unassembled WGS sequence"/>
</dbReference>
<evidence type="ECO:0000313" key="2">
    <source>
        <dbReference type="Proteomes" id="UP000477285"/>
    </source>
</evidence>